<accession>A0A922KRP6</accession>
<evidence type="ECO:0000313" key="5">
    <source>
        <dbReference type="Proteomes" id="UP000790347"/>
    </source>
</evidence>
<evidence type="ECO:0000313" key="4">
    <source>
        <dbReference type="EMBL" id="KAH9491141.1"/>
    </source>
</evidence>
<gene>
    <name evidence="4" type="ORF">DERF_015874</name>
</gene>
<name>A0A922KRP6_DERFA</name>
<evidence type="ECO:0000256" key="3">
    <source>
        <dbReference type="SAM" id="SignalP"/>
    </source>
</evidence>
<feature type="region of interest" description="Disordered" evidence="1">
    <location>
        <begin position="153"/>
        <end position="175"/>
    </location>
</feature>
<keyword evidence="2" id="KW-0812">Transmembrane</keyword>
<feature type="region of interest" description="Disordered" evidence="1">
    <location>
        <begin position="365"/>
        <end position="417"/>
    </location>
</feature>
<keyword evidence="3" id="KW-0732">Signal</keyword>
<protein>
    <submittedName>
        <fullName evidence="4">Uncharacterized protein</fullName>
    </submittedName>
</protein>
<evidence type="ECO:0000256" key="2">
    <source>
        <dbReference type="SAM" id="Phobius"/>
    </source>
</evidence>
<sequence length="443" mass="52086">MFLSSFFVFINLFITTTTITNIDCLSSKNSTNNSNSNIFKFECKTLKNVRHIFSIKDGLFIIFVVRNFDHHQQQQQQQQPSNTLSESYWTMDKLSNLYIQCDWLYSTDSSGNQRRLLGFLWEDDPTGKEETRYLRISAMHEYTSLDLKQMADNNNSNSNINSNRNRNSSNINDNNQKVRETTYYFDEESGILFFIRSKLNHYYDLEVKKIGNIYQPTIENIIYTSFENDKYILFQNIGEKVTKLKMNVDEKRTPIMIYGLFQYKNRYYVYLDAENIYNVSINDSFQIKSNKINKRIQFDQLFKCYGEKNETNMKLITIMIVQIIIVIIMVIINVLCLFMAIDWRQPITAITNQIDKFRIKSNDLSRSRSRSTSSSTTATTNTTLSKKHHKQQQDLSNSKKRPQNDPKNQQIKSNRHVTAFSTTMSSLSGFSKIFKKSFSRKKN</sequence>
<keyword evidence="2" id="KW-0472">Membrane</keyword>
<keyword evidence="2" id="KW-1133">Transmembrane helix</keyword>
<dbReference type="Proteomes" id="UP000790347">
    <property type="component" value="Unassembled WGS sequence"/>
</dbReference>
<feature type="compositionally biased region" description="Low complexity" evidence="1">
    <location>
        <begin position="370"/>
        <end position="383"/>
    </location>
</feature>
<comment type="caution">
    <text evidence="4">The sequence shown here is derived from an EMBL/GenBank/DDBJ whole genome shotgun (WGS) entry which is preliminary data.</text>
</comment>
<reference evidence="4" key="1">
    <citation type="submission" date="2013-05" db="EMBL/GenBank/DDBJ databases">
        <authorList>
            <person name="Yim A.K.Y."/>
            <person name="Chan T.F."/>
            <person name="Ji K.M."/>
            <person name="Liu X.Y."/>
            <person name="Zhou J.W."/>
            <person name="Li R.Q."/>
            <person name="Yang K.Y."/>
            <person name="Li J."/>
            <person name="Li M."/>
            <person name="Law P.T.W."/>
            <person name="Wu Y.L."/>
            <person name="Cai Z.L."/>
            <person name="Qin H."/>
            <person name="Bao Y."/>
            <person name="Leung R.K.K."/>
            <person name="Ng P.K.S."/>
            <person name="Zou J."/>
            <person name="Zhong X.J."/>
            <person name="Ran P.X."/>
            <person name="Zhong N.S."/>
            <person name="Liu Z.G."/>
            <person name="Tsui S.K.W."/>
        </authorList>
    </citation>
    <scope>NUCLEOTIDE SEQUENCE</scope>
    <source>
        <strain evidence="4">Derf</strain>
        <tissue evidence="4">Whole organism</tissue>
    </source>
</reference>
<dbReference type="EMBL" id="ASGP02000009">
    <property type="protein sequence ID" value="KAH9491141.1"/>
    <property type="molecule type" value="Genomic_DNA"/>
</dbReference>
<keyword evidence="5" id="KW-1185">Reference proteome</keyword>
<evidence type="ECO:0000256" key="1">
    <source>
        <dbReference type="SAM" id="MobiDB-lite"/>
    </source>
</evidence>
<reference evidence="4" key="2">
    <citation type="journal article" date="2022" name="Res Sq">
        <title>Comparative Genomics Reveals Insights into the Divergent Evolution of Astigmatic Mites and Household Pest Adaptations.</title>
        <authorList>
            <person name="Xiong Q."/>
            <person name="Wan A.T.-Y."/>
            <person name="Liu X.-Y."/>
            <person name="Fung C.S.-H."/>
            <person name="Xiao X."/>
            <person name="Malainual N."/>
            <person name="Hou J."/>
            <person name="Wang L."/>
            <person name="Wang M."/>
            <person name="Yang K."/>
            <person name="Cui Y."/>
            <person name="Leung E."/>
            <person name="Nong W."/>
            <person name="Shin S.-K."/>
            <person name="Au S."/>
            <person name="Jeong K.Y."/>
            <person name="Chew F.T."/>
            <person name="Hui J."/>
            <person name="Leung T.F."/>
            <person name="Tungtrongchitr A."/>
            <person name="Zhong N."/>
            <person name="Liu Z."/>
            <person name="Tsui S."/>
        </authorList>
    </citation>
    <scope>NUCLEOTIDE SEQUENCE</scope>
    <source>
        <strain evidence="4">Derf</strain>
        <tissue evidence="4">Whole organism</tissue>
    </source>
</reference>
<feature type="transmembrane region" description="Helical" evidence="2">
    <location>
        <begin position="315"/>
        <end position="341"/>
    </location>
</feature>
<dbReference type="AlphaFoldDB" id="A0A922KRP6"/>
<organism evidence="4 5">
    <name type="scientific">Dermatophagoides farinae</name>
    <name type="common">American house dust mite</name>
    <dbReference type="NCBI Taxonomy" id="6954"/>
    <lineage>
        <taxon>Eukaryota</taxon>
        <taxon>Metazoa</taxon>
        <taxon>Ecdysozoa</taxon>
        <taxon>Arthropoda</taxon>
        <taxon>Chelicerata</taxon>
        <taxon>Arachnida</taxon>
        <taxon>Acari</taxon>
        <taxon>Acariformes</taxon>
        <taxon>Sarcoptiformes</taxon>
        <taxon>Astigmata</taxon>
        <taxon>Psoroptidia</taxon>
        <taxon>Analgoidea</taxon>
        <taxon>Pyroglyphidae</taxon>
        <taxon>Dermatophagoidinae</taxon>
        <taxon>Dermatophagoides</taxon>
    </lineage>
</organism>
<feature type="chain" id="PRO_5037563845" evidence="3">
    <location>
        <begin position="19"/>
        <end position="443"/>
    </location>
</feature>
<proteinExistence type="predicted"/>
<feature type="signal peptide" evidence="3">
    <location>
        <begin position="1"/>
        <end position="18"/>
    </location>
</feature>